<dbReference type="SUPFAM" id="SSF55785">
    <property type="entry name" value="PYP-like sensor domain (PAS domain)"/>
    <property type="match status" value="1"/>
</dbReference>
<keyword evidence="19" id="KW-1185">Reference proteome</keyword>
<evidence type="ECO:0000256" key="4">
    <source>
        <dbReference type="ARBA" id="ARBA00022475"/>
    </source>
</evidence>
<keyword evidence="6" id="KW-0812">Transmembrane</keyword>
<feature type="domain" description="Response regulatory" evidence="15">
    <location>
        <begin position="373"/>
        <end position="490"/>
    </location>
</feature>
<proteinExistence type="predicted"/>
<dbReference type="InterPro" id="IPR005467">
    <property type="entry name" value="His_kinase_dom"/>
</dbReference>
<dbReference type="EMBL" id="JBHUHV010000028">
    <property type="protein sequence ID" value="MFD2067164.1"/>
    <property type="molecule type" value="Genomic_DNA"/>
</dbReference>
<keyword evidence="7" id="KW-0547">Nucleotide-binding</keyword>
<feature type="domain" description="HPt" evidence="17">
    <location>
        <begin position="523"/>
        <end position="620"/>
    </location>
</feature>
<dbReference type="EC" id="2.7.13.3" evidence="3"/>
<name>A0ABW4WWP9_9BACT</name>
<dbReference type="SUPFAM" id="SSF47226">
    <property type="entry name" value="Histidine-containing phosphotransfer domain, HPT domain"/>
    <property type="match status" value="1"/>
</dbReference>
<keyword evidence="8" id="KW-0067">ATP-binding</keyword>
<dbReference type="Proteomes" id="UP001597369">
    <property type="component" value="Unassembled WGS sequence"/>
</dbReference>
<dbReference type="InterPro" id="IPR003594">
    <property type="entry name" value="HATPase_dom"/>
</dbReference>
<evidence type="ECO:0000256" key="8">
    <source>
        <dbReference type="ARBA" id="ARBA00022840"/>
    </source>
</evidence>
<dbReference type="SUPFAM" id="SSF55874">
    <property type="entry name" value="ATPase domain of HSP90 chaperone/DNA topoisomerase II/histidine kinase"/>
    <property type="match status" value="1"/>
</dbReference>
<dbReference type="SMART" id="SM00388">
    <property type="entry name" value="HisKA"/>
    <property type="match status" value="1"/>
</dbReference>
<dbReference type="PANTHER" id="PTHR45339:SF1">
    <property type="entry name" value="HYBRID SIGNAL TRANSDUCTION HISTIDINE KINASE J"/>
    <property type="match status" value="1"/>
</dbReference>
<dbReference type="Pfam" id="PF01627">
    <property type="entry name" value="Hpt"/>
    <property type="match status" value="1"/>
</dbReference>
<comment type="catalytic activity">
    <reaction evidence="1">
        <text>ATP + protein L-histidine = ADP + protein N-phospho-L-histidine.</text>
        <dbReference type="EC" id="2.7.13.3"/>
    </reaction>
</comment>
<feature type="domain" description="Histidine kinase" evidence="14">
    <location>
        <begin position="129"/>
        <end position="352"/>
    </location>
</feature>
<feature type="modified residue" description="Phosphohistidine" evidence="12">
    <location>
        <position position="562"/>
    </location>
</feature>
<dbReference type="Gene3D" id="3.30.450.20">
    <property type="entry name" value="PAS domain"/>
    <property type="match status" value="1"/>
</dbReference>
<dbReference type="InterPro" id="IPR036890">
    <property type="entry name" value="HATPase_C_sf"/>
</dbReference>
<dbReference type="Gene3D" id="1.10.287.130">
    <property type="match status" value="1"/>
</dbReference>
<dbReference type="Pfam" id="PF13188">
    <property type="entry name" value="PAS_8"/>
    <property type="match status" value="1"/>
</dbReference>
<dbReference type="InterPro" id="IPR008207">
    <property type="entry name" value="Sig_transdc_His_kin_Hpt_dom"/>
</dbReference>
<organism evidence="18 19">
    <name type="scientific">Pontibacter silvestris</name>
    <dbReference type="NCBI Taxonomy" id="2305183"/>
    <lineage>
        <taxon>Bacteria</taxon>
        <taxon>Pseudomonadati</taxon>
        <taxon>Bacteroidota</taxon>
        <taxon>Cytophagia</taxon>
        <taxon>Cytophagales</taxon>
        <taxon>Hymenobacteraceae</taxon>
        <taxon>Pontibacter</taxon>
    </lineage>
</organism>
<dbReference type="InterPro" id="IPR011006">
    <property type="entry name" value="CheY-like_superfamily"/>
</dbReference>
<dbReference type="SMART" id="SM00448">
    <property type="entry name" value="REC"/>
    <property type="match status" value="1"/>
</dbReference>
<dbReference type="Gene3D" id="3.30.565.10">
    <property type="entry name" value="Histidine kinase-like ATPase, C-terminal domain"/>
    <property type="match status" value="1"/>
</dbReference>
<feature type="domain" description="PAS" evidence="16">
    <location>
        <begin position="1"/>
        <end position="76"/>
    </location>
</feature>
<dbReference type="CDD" id="cd00082">
    <property type="entry name" value="HisKA"/>
    <property type="match status" value="1"/>
</dbReference>
<dbReference type="InterPro" id="IPR000014">
    <property type="entry name" value="PAS"/>
</dbReference>
<dbReference type="Pfam" id="PF02518">
    <property type="entry name" value="HATPase_c"/>
    <property type="match status" value="1"/>
</dbReference>
<evidence type="ECO:0000256" key="9">
    <source>
        <dbReference type="ARBA" id="ARBA00022989"/>
    </source>
</evidence>
<dbReference type="CDD" id="cd00130">
    <property type="entry name" value="PAS"/>
    <property type="match status" value="1"/>
</dbReference>
<feature type="modified residue" description="4-aspartylphosphate" evidence="13">
    <location>
        <position position="422"/>
    </location>
</feature>
<comment type="caution">
    <text evidence="18">The sequence shown here is derived from an EMBL/GenBank/DDBJ whole genome shotgun (WGS) entry which is preliminary data.</text>
</comment>
<dbReference type="PROSITE" id="PS50894">
    <property type="entry name" value="HPT"/>
    <property type="match status" value="1"/>
</dbReference>
<keyword evidence="9" id="KW-1133">Transmembrane helix</keyword>
<evidence type="ECO:0000256" key="13">
    <source>
        <dbReference type="PROSITE-ProRule" id="PRU00169"/>
    </source>
</evidence>
<evidence type="ECO:0000256" key="5">
    <source>
        <dbReference type="ARBA" id="ARBA00022553"/>
    </source>
</evidence>
<sequence length="620" mass="69370">MEFIRQVIEENPNPIYVKNEQGRFVLANEAFAQVHGLNVATLLEKGTGDFDYSYERDLEVLEQKNTITLEELYKLENGVKVWFHTIKKAFTQPDGSRYLLSTSSDITEWKRALQKADSSAKAKELFLSNMSHEIRGPVNAILGVARLMKKNYLGKEQEEYLNVIMSIADNLLVLPNYILDFANIESGKIELASIPFDVTFTVRSVVRALALKAKERDLLLHFVEPSDTVPVVEGDPFRMSQILVILINNAIKFTKKGEITVTIHDVKASNKTAYIEFGVNDSGIGADRLRKAFDINRNEAGKATGLNSSASFEFTVCKSLVELQGGKIWLGSKTEHVSGNHVYFSLTFPVSKHIAAVQEKEQLVVLDQLSGLTILLAEDNPVNQLLATSQLQSWGVMFDIAYNGEEAVSKASSKIYDLILMDIQMPRMNGIEATARIRNESSLNKDTPIVAFTANVQQEKVDNYVSFGFTDCLFKPYHESKLYFTIARNTGRDPGAYLVDRLEPVKKEAALYDFSELGNMAEDALFIRKMQQLFIDTVPAQLDELSEAIQKEDWEAAAYTSHRLKSTYGNIKIAEAADAMRDIEALARGKGSVNSIKIQLDTARKVTDKVVAAFSKQLKL</sequence>
<dbReference type="InterPro" id="IPR035965">
    <property type="entry name" value="PAS-like_dom_sf"/>
</dbReference>
<dbReference type="PANTHER" id="PTHR45339">
    <property type="entry name" value="HYBRID SIGNAL TRANSDUCTION HISTIDINE KINASE J"/>
    <property type="match status" value="1"/>
</dbReference>
<reference evidence="19" key="1">
    <citation type="journal article" date="2019" name="Int. J. Syst. Evol. Microbiol.">
        <title>The Global Catalogue of Microorganisms (GCM) 10K type strain sequencing project: providing services to taxonomists for standard genome sequencing and annotation.</title>
        <authorList>
            <consortium name="The Broad Institute Genomics Platform"/>
            <consortium name="The Broad Institute Genome Sequencing Center for Infectious Disease"/>
            <person name="Wu L."/>
            <person name="Ma J."/>
        </authorList>
    </citation>
    <scope>NUCLEOTIDE SEQUENCE [LARGE SCALE GENOMIC DNA]</scope>
    <source>
        <strain evidence="19">JCM 16545</strain>
    </source>
</reference>
<comment type="subcellular location">
    <subcellularLocation>
        <location evidence="2">Cell membrane</location>
        <topology evidence="2">Multi-pass membrane protein</topology>
    </subcellularLocation>
</comment>
<evidence type="ECO:0000256" key="11">
    <source>
        <dbReference type="ARBA" id="ARBA00023136"/>
    </source>
</evidence>
<evidence type="ECO:0000256" key="3">
    <source>
        <dbReference type="ARBA" id="ARBA00012438"/>
    </source>
</evidence>
<dbReference type="InterPro" id="IPR036641">
    <property type="entry name" value="HPT_dom_sf"/>
</dbReference>
<evidence type="ECO:0000313" key="19">
    <source>
        <dbReference type="Proteomes" id="UP001597369"/>
    </source>
</evidence>
<evidence type="ECO:0000259" key="15">
    <source>
        <dbReference type="PROSITE" id="PS50110"/>
    </source>
</evidence>
<dbReference type="Pfam" id="PF00072">
    <property type="entry name" value="Response_reg"/>
    <property type="match status" value="1"/>
</dbReference>
<evidence type="ECO:0000256" key="1">
    <source>
        <dbReference type="ARBA" id="ARBA00000085"/>
    </source>
</evidence>
<keyword evidence="5 13" id="KW-0597">Phosphoprotein</keyword>
<dbReference type="PROSITE" id="PS50110">
    <property type="entry name" value="RESPONSE_REGULATORY"/>
    <property type="match status" value="1"/>
</dbReference>
<evidence type="ECO:0000313" key="18">
    <source>
        <dbReference type="EMBL" id="MFD2067164.1"/>
    </source>
</evidence>
<dbReference type="InterPro" id="IPR001789">
    <property type="entry name" value="Sig_transdc_resp-reg_receiver"/>
</dbReference>
<dbReference type="SMART" id="SM00387">
    <property type="entry name" value="HATPase_c"/>
    <property type="match status" value="1"/>
</dbReference>
<dbReference type="Gene3D" id="3.40.50.2300">
    <property type="match status" value="1"/>
</dbReference>
<dbReference type="InterPro" id="IPR003661">
    <property type="entry name" value="HisK_dim/P_dom"/>
</dbReference>
<dbReference type="SUPFAM" id="SSF52172">
    <property type="entry name" value="CheY-like"/>
    <property type="match status" value="1"/>
</dbReference>
<keyword evidence="4" id="KW-1003">Cell membrane</keyword>
<dbReference type="Pfam" id="PF00512">
    <property type="entry name" value="HisKA"/>
    <property type="match status" value="1"/>
</dbReference>
<dbReference type="NCBIfam" id="TIGR00229">
    <property type="entry name" value="sensory_box"/>
    <property type="match status" value="1"/>
</dbReference>
<dbReference type="SUPFAM" id="SSF47384">
    <property type="entry name" value="Homodimeric domain of signal transducing histidine kinase"/>
    <property type="match status" value="1"/>
</dbReference>
<keyword evidence="11" id="KW-0472">Membrane</keyword>
<protein>
    <recommendedName>
        <fullName evidence="3">histidine kinase</fullName>
        <ecNumber evidence="3">2.7.13.3</ecNumber>
    </recommendedName>
</protein>
<evidence type="ECO:0000256" key="10">
    <source>
        <dbReference type="ARBA" id="ARBA00023012"/>
    </source>
</evidence>
<evidence type="ECO:0000256" key="7">
    <source>
        <dbReference type="ARBA" id="ARBA00022741"/>
    </source>
</evidence>
<evidence type="ECO:0000259" key="17">
    <source>
        <dbReference type="PROSITE" id="PS50894"/>
    </source>
</evidence>
<evidence type="ECO:0000256" key="12">
    <source>
        <dbReference type="PROSITE-ProRule" id="PRU00110"/>
    </source>
</evidence>
<evidence type="ECO:0000256" key="2">
    <source>
        <dbReference type="ARBA" id="ARBA00004651"/>
    </source>
</evidence>
<gene>
    <name evidence="18" type="ORF">ACFSKU_09745</name>
</gene>
<evidence type="ECO:0000259" key="14">
    <source>
        <dbReference type="PROSITE" id="PS50109"/>
    </source>
</evidence>
<keyword evidence="10" id="KW-0902">Two-component regulatory system</keyword>
<dbReference type="InterPro" id="IPR036097">
    <property type="entry name" value="HisK_dim/P_sf"/>
</dbReference>
<evidence type="ECO:0000259" key="16">
    <source>
        <dbReference type="PROSITE" id="PS50112"/>
    </source>
</evidence>
<dbReference type="CDD" id="cd17546">
    <property type="entry name" value="REC_hyHK_CKI1_RcsC-like"/>
    <property type="match status" value="1"/>
</dbReference>
<evidence type="ECO:0000256" key="6">
    <source>
        <dbReference type="ARBA" id="ARBA00022692"/>
    </source>
</evidence>
<dbReference type="PROSITE" id="PS50112">
    <property type="entry name" value="PAS"/>
    <property type="match status" value="1"/>
</dbReference>
<accession>A0ABW4WWP9</accession>
<dbReference type="RefSeq" id="WP_229962989.1">
    <property type="nucleotide sequence ID" value="NZ_JAJJWI010000041.1"/>
</dbReference>
<dbReference type="Gene3D" id="1.20.120.160">
    <property type="entry name" value="HPT domain"/>
    <property type="match status" value="1"/>
</dbReference>
<dbReference type="PROSITE" id="PS50109">
    <property type="entry name" value="HIS_KIN"/>
    <property type="match status" value="1"/>
</dbReference>
<dbReference type="SMART" id="SM00091">
    <property type="entry name" value="PAS"/>
    <property type="match status" value="1"/>
</dbReference>